<dbReference type="OrthoDB" id="1926878at2759"/>
<dbReference type="GO" id="GO:0051301">
    <property type="term" value="P:cell division"/>
    <property type="evidence" value="ECO:0007669"/>
    <property type="project" value="UniProtKB-KW"/>
</dbReference>
<dbReference type="Proteomes" id="UP000440578">
    <property type="component" value="Unassembled WGS sequence"/>
</dbReference>
<evidence type="ECO:0000256" key="2">
    <source>
        <dbReference type="ARBA" id="ARBA00022705"/>
    </source>
</evidence>
<dbReference type="PANTHER" id="PTHR10763:SF26">
    <property type="entry name" value="CELL DIVISION CONTROL PROTEIN 6 HOMOLOG"/>
    <property type="match status" value="1"/>
</dbReference>
<dbReference type="Pfam" id="PF09079">
    <property type="entry name" value="WHD_Cdc6"/>
    <property type="match status" value="1"/>
</dbReference>
<organism evidence="4 5">
    <name type="scientific">Amphibalanus amphitrite</name>
    <name type="common">Striped barnacle</name>
    <name type="synonym">Balanus amphitrite</name>
    <dbReference type="NCBI Taxonomy" id="1232801"/>
    <lineage>
        <taxon>Eukaryota</taxon>
        <taxon>Metazoa</taxon>
        <taxon>Ecdysozoa</taxon>
        <taxon>Arthropoda</taxon>
        <taxon>Crustacea</taxon>
        <taxon>Multicrustacea</taxon>
        <taxon>Cirripedia</taxon>
        <taxon>Thoracica</taxon>
        <taxon>Thoracicalcarea</taxon>
        <taxon>Balanomorpha</taxon>
        <taxon>Balanoidea</taxon>
        <taxon>Balanidae</taxon>
        <taxon>Amphibalaninae</taxon>
        <taxon>Amphibalanus</taxon>
    </lineage>
</organism>
<dbReference type="GO" id="GO:0033314">
    <property type="term" value="P:mitotic DNA replication checkpoint signaling"/>
    <property type="evidence" value="ECO:0007669"/>
    <property type="project" value="TreeGrafter"/>
</dbReference>
<dbReference type="Gene3D" id="1.10.10.10">
    <property type="entry name" value="Winged helix-like DNA-binding domain superfamily/Winged helix DNA-binding domain"/>
    <property type="match status" value="1"/>
</dbReference>
<feature type="domain" description="Cdc6 C-terminal" evidence="3">
    <location>
        <begin position="85"/>
        <end position="134"/>
    </location>
</feature>
<dbReference type="GO" id="GO:0005634">
    <property type="term" value="C:nucleus"/>
    <property type="evidence" value="ECO:0007669"/>
    <property type="project" value="TreeGrafter"/>
</dbReference>
<protein>
    <submittedName>
        <fullName evidence="4">Cell division control protein 6</fullName>
    </submittedName>
</protein>
<dbReference type="Gene3D" id="1.10.8.60">
    <property type="match status" value="1"/>
</dbReference>
<dbReference type="InterPro" id="IPR036388">
    <property type="entry name" value="WH-like_DNA-bd_sf"/>
</dbReference>
<name>A0A6A4WNS9_AMPAM</name>
<dbReference type="InterPro" id="IPR050311">
    <property type="entry name" value="ORC1/CDC6"/>
</dbReference>
<reference evidence="4 5" key="1">
    <citation type="submission" date="2019-07" db="EMBL/GenBank/DDBJ databases">
        <title>Draft genome assembly of a fouling barnacle, Amphibalanus amphitrite (Darwin, 1854): The first reference genome for Thecostraca.</title>
        <authorList>
            <person name="Kim W."/>
        </authorList>
    </citation>
    <scope>NUCLEOTIDE SEQUENCE [LARGE SCALE GENOMIC DNA]</scope>
    <source>
        <strain evidence="4">SNU_AA5</strain>
        <tissue evidence="4">Soma without cirri and trophi</tissue>
    </source>
</reference>
<keyword evidence="2" id="KW-0235">DNA replication</keyword>
<dbReference type="GO" id="GO:0003688">
    <property type="term" value="F:DNA replication origin binding"/>
    <property type="evidence" value="ECO:0007669"/>
    <property type="project" value="TreeGrafter"/>
</dbReference>
<keyword evidence="5" id="KW-1185">Reference proteome</keyword>
<sequence>MPTSREGNYGAKLNLSKLTVKVRPTLLHFPPYSKQDIVEIISARLAKVPNSDTVVTSAAVHLLAGKVFNEVYENVVVQQCEAGADSFPIHQKLAVCSLLLMLKHGKSKEAQLGKLHETYSRVCKGRHVVPVQQS</sequence>
<dbReference type="SUPFAM" id="SSF46785">
    <property type="entry name" value="Winged helix' DNA-binding domain"/>
    <property type="match status" value="1"/>
</dbReference>
<accession>A0A6A4WNS9</accession>
<comment type="caution">
    <text evidence="4">The sequence shown here is derived from an EMBL/GenBank/DDBJ whole genome shotgun (WGS) entry which is preliminary data.</text>
</comment>
<gene>
    <name evidence="4" type="primary">CDC6</name>
    <name evidence="4" type="ORF">FJT64_022987</name>
</gene>
<comment type="similarity">
    <text evidence="1">Belongs to the CDC6/cdc18 family.</text>
</comment>
<proteinExistence type="inferred from homology"/>
<dbReference type="PANTHER" id="PTHR10763">
    <property type="entry name" value="CELL DIVISION CONTROL PROTEIN 6-RELATED"/>
    <property type="match status" value="1"/>
</dbReference>
<evidence type="ECO:0000256" key="1">
    <source>
        <dbReference type="ARBA" id="ARBA00006184"/>
    </source>
</evidence>
<dbReference type="InterPro" id="IPR015163">
    <property type="entry name" value="Cdc6_C"/>
</dbReference>
<dbReference type="EMBL" id="VIIS01000754">
    <property type="protein sequence ID" value="KAF0305380.1"/>
    <property type="molecule type" value="Genomic_DNA"/>
</dbReference>
<keyword evidence="4" id="KW-0131">Cell cycle</keyword>
<evidence type="ECO:0000259" key="3">
    <source>
        <dbReference type="Pfam" id="PF09079"/>
    </source>
</evidence>
<evidence type="ECO:0000313" key="5">
    <source>
        <dbReference type="Proteomes" id="UP000440578"/>
    </source>
</evidence>
<keyword evidence="4" id="KW-0132">Cell division</keyword>
<evidence type="ECO:0000313" key="4">
    <source>
        <dbReference type="EMBL" id="KAF0305380.1"/>
    </source>
</evidence>
<dbReference type="InterPro" id="IPR036390">
    <property type="entry name" value="WH_DNA-bd_sf"/>
</dbReference>
<dbReference type="GO" id="GO:0006270">
    <property type="term" value="P:DNA replication initiation"/>
    <property type="evidence" value="ECO:0007669"/>
    <property type="project" value="TreeGrafter"/>
</dbReference>
<dbReference type="AlphaFoldDB" id="A0A6A4WNS9"/>